<dbReference type="Gene3D" id="2.40.40.10">
    <property type="entry name" value="RlpA-like domain"/>
    <property type="match status" value="1"/>
</dbReference>
<reference evidence="5 6" key="1">
    <citation type="submission" date="2021-06" db="EMBL/GenBank/DDBJ databases">
        <title>Actinoplanes lichenicola sp. nov., and Actinoplanes ovalisporus sp. nov., isolated from lichen in Thailand.</title>
        <authorList>
            <person name="Saeng-In P."/>
            <person name="Kanchanasin P."/>
            <person name="Yuki M."/>
            <person name="Kudo T."/>
            <person name="Ohkuma M."/>
            <person name="Phongsopitanun W."/>
            <person name="Tanasupawat S."/>
        </authorList>
    </citation>
    <scope>NUCLEOTIDE SEQUENCE [LARGE SCALE GENOMIC DNA]</scope>
    <source>
        <strain evidence="5 6">NBRC 110975</strain>
    </source>
</reference>
<gene>
    <name evidence="5" type="ORF">KOI35_39815</name>
</gene>
<dbReference type="InterPro" id="IPR051477">
    <property type="entry name" value="Expansin_CellWall"/>
</dbReference>
<organism evidence="5 6">
    <name type="scientific">Paractinoplanes bogorensis</name>
    <dbReference type="NCBI Taxonomy" id="1610840"/>
    <lineage>
        <taxon>Bacteria</taxon>
        <taxon>Bacillati</taxon>
        <taxon>Actinomycetota</taxon>
        <taxon>Actinomycetes</taxon>
        <taxon>Micromonosporales</taxon>
        <taxon>Micromonosporaceae</taxon>
        <taxon>Paractinoplanes</taxon>
    </lineage>
</organism>
<dbReference type="NCBIfam" id="NF041144">
    <property type="entry name" value="expansin_EXLX1"/>
    <property type="match status" value="1"/>
</dbReference>
<dbReference type="InterPro" id="IPR036749">
    <property type="entry name" value="Expansin_CBD_sf"/>
</dbReference>
<accession>A0ABS5Z5G1</accession>
<name>A0ABS5Z5G1_9ACTN</name>
<dbReference type="InterPro" id="IPR049818">
    <property type="entry name" value="Expansin_EXLX1-like"/>
</dbReference>
<dbReference type="SUPFAM" id="SSF50685">
    <property type="entry name" value="Barwin-like endoglucanases"/>
    <property type="match status" value="1"/>
</dbReference>
<dbReference type="Proteomes" id="UP001519654">
    <property type="component" value="Unassembled WGS sequence"/>
</dbReference>
<dbReference type="Pfam" id="PF03330">
    <property type="entry name" value="DPBB_1"/>
    <property type="match status" value="1"/>
</dbReference>
<dbReference type="Pfam" id="PF01357">
    <property type="entry name" value="Expansin_C"/>
    <property type="match status" value="1"/>
</dbReference>
<dbReference type="InterPro" id="IPR009009">
    <property type="entry name" value="RlpA-like_DPBB"/>
</dbReference>
<dbReference type="PANTHER" id="PTHR31836:SF21">
    <property type="entry name" value="EXPANSIN-LIKE PROTEIN 7"/>
    <property type="match status" value="1"/>
</dbReference>
<sequence>MTGSRVFSPRWLALGGAAVLAAVLGVTLVLQNSGAACATPPSTTAKKGKATYFSLDGTLGNCSFPSPPADDLFVALGQHNQYSNGAACGTYIDVTGPKGKTRVKVIDSCPECPAGHLDLSLTAFKKIGAQSAGIIPITYKSVPGAAVPGPISVRVKEGSSQYWLSVLIDNHSNQLASVKIAGSGGSFKNASREDYNYWTIPSGAGKGPFKVKIADIYGNSVTVANIKLAVGKTQKTTAKLAGSVVRQPESAPAPATKKTTAATKKPTPKPTKTTAAPTPSATTAAAAPVVESTTVATTQPAQLDANLAADAPRCS</sequence>
<evidence type="ECO:0000256" key="1">
    <source>
        <dbReference type="ARBA" id="ARBA00022729"/>
    </source>
</evidence>
<dbReference type="InterPro" id="IPR007117">
    <property type="entry name" value="Expansin_CBD"/>
</dbReference>
<proteinExistence type="predicted"/>
<feature type="domain" description="Expansin-like CBD" evidence="3">
    <location>
        <begin position="151"/>
        <end position="225"/>
    </location>
</feature>
<keyword evidence="6" id="KW-1185">Reference proteome</keyword>
<evidence type="ECO:0000313" key="5">
    <source>
        <dbReference type="EMBL" id="MBU2669675.1"/>
    </source>
</evidence>
<evidence type="ECO:0000259" key="3">
    <source>
        <dbReference type="Pfam" id="PF01357"/>
    </source>
</evidence>
<keyword evidence="1" id="KW-0732">Signal</keyword>
<comment type="caution">
    <text evidence="5">The sequence shown here is derived from an EMBL/GenBank/DDBJ whole genome shotgun (WGS) entry which is preliminary data.</text>
</comment>
<evidence type="ECO:0000259" key="4">
    <source>
        <dbReference type="Pfam" id="PF03330"/>
    </source>
</evidence>
<dbReference type="InterPro" id="IPR036908">
    <property type="entry name" value="RlpA-like_sf"/>
</dbReference>
<protein>
    <submittedName>
        <fullName evidence="5">Uncharacterized protein</fullName>
    </submittedName>
</protein>
<dbReference type="SUPFAM" id="SSF49590">
    <property type="entry name" value="PHL pollen allergen"/>
    <property type="match status" value="1"/>
</dbReference>
<feature type="compositionally biased region" description="Low complexity" evidence="2">
    <location>
        <begin position="248"/>
        <end position="298"/>
    </location>
</feature>
<feature type="domain" description="RlpA-like protein double-psi beta-barrel" evidence="4">
    <location>
        <begin position="87"/>
        <end position="139"/>
    </location>
</feature>
<evidence type="ECO:0000313" key="6">
    <source>
        <dbReference type="Proteomes" id="UP001519654"/>
    </source>
</evidence>
<dbReference type="Gene3D" id="2.60.40.760">
    <property type="entry name" value="Expansin, cellulose-binding-like domain"/>
    <property type="match status" value="1"/>
</dbReference>
<dbReference type="PANTHER" id="PTHR31836">
    <property type="match status" value="1"/>
</dbReference>
<feature type="region of interest" description="Disordered" evidence="2">
    <location>
        <begin position="243"/>
        <end position="315"/>
    </location>
</feature>
<dbReference type="RefSeq" id="WP_215794562.1">
    <property type="nucleotide sequence ID" value="NZ_JAHKKG010000015.1"/>
</dbReference>
<evidence type="ECO:0000256" key="2">
    <source>
        <dbReference type="SAM" id="MobiDB-lite"/>
    </source>
</evidence>
<dbReference type="CDD" id="cd22272">
    <property type="entry name" value="DPBB_EXLX1-like"/>
    <property type="match status" value="1"/>
</dbReference>
<dbReference type="EMBL" id="JAHKKG010000015">
    <property type="protein sequence ID" value="MBU2669675.1"/>
    <property type="molecule type" value="Genomic_DNA"/>
</dbReference>